<organism evidence="1">
    <name type="scientific">Sesamum calycinum</name>
    <dbReference type="NCBI Taxonomy" id="2727403"/>
    <lineage>
        <taxon>Eukaryota</taxon>
        <taxon>Viridiplantae</taxon>
        <taxon>Streptophyta</taxon>
        <taxon>Embryophyta</taxon>
        <taxon>Tracheophyta</taxon>
        <taxon>Spermatophyta</taxon>
        <taxon>Magnoliopsida</taxon>
        <taxon>eudicotyledons</taxon>
        <taxon>Gunneridae</taxon>
        <taxon>Pentapetalae</taxon>
        <taxon>asterids</taxon>
        <taxon>lamiids</taxon>
        <taxon>Lamiales</taxon>
        <taxon>Pedaliaceae</taxon>
        <taxon>Sesamum</taxon>
    </lineage>
</organism>
<proteinExistence type="predicted"/>
<evidence type="ECO:0000313" key="1">
    <source>
        <dbReference type="EMBL" id="KAL0307761.1"/>
    </source>
</evidence>
<comment type="caution">
    <text evidence="1">The sequence shown here is derived from an EMBL/GenBank/DDBJ whole genome shotgun (WGS) entry which is preliminary data.</text>
</comment>
<dbReference type="CDD" id="cd09272">
    <property type="entry name" value="RNase_HI_RT_Ty1"/>
    <property type="match status" value="1"/>
</dbReference>
<gene>
    <name evidence="1" type="ORF">Scaly_2971800</name>
</gene>
<reference evidence="1" key="2">
    <citation type="journal article" date="2024" name="Plant">
        <title>Genomic evolution and insights into agronomic trait innovations of Sesamum species.</title>
        <authorList>
            <person name="Miao H."/>
            <person name="Wang L."/>
            <person name="Qu L."/>
            <person name="Liu H."/>
            <person name="Sun Y."/>
            <person name="Le M."/>
            <person name="Wang Q."/>
            <person name="Wei S."/>
            <person name="Zheng Y."/>
            <person name="Lin W."/>
            <person name="Duan Y."/>
            <person name="Cao H."/>
            <person name="Xiong S."/>
            <person name="Wang X."/>
            <person name="Wei L."/>
            <person name="Li C."/>
            <person name="Ma Q."/>
            <person name="Ju M."/>
            <person name="Zhao R."/>
            <person name="Li G."/>
            <person name="Mu C."/>
            <person name="Tian Q."/>
            <person name="Mei H."/>
            <person name="Zhang T."/>
            <person name="Gao T."/>
            <person name="Zhang H."/>
        </authorList>
    </citation>
    <scope>NUCLEOTIDE SEQUENCE</scope>
    <source>
        <strain evidence="1">KEN8</strain>
    </source>
</reference>
<accession>A0AAW2KNI6</accession>
<sequence>MFHCDKRLPCTLPQIRFFHERTKHIEIDCHVVRNAYKEGLIDLFYVRSSEQLADVFTKGASSACFFFLNFQAGSGVACPQSACGGADEIGSAGAAMFEQKQNGVAAHR</sequence>
<dbReference type="AlphaFoldDB" id="A0AAW2KNI6"/>
<name>A0AAW2KNI6_9LAMI</name>
<dbReference type="EMBL" id="JACGWM010000316">
    <property type="protein sequence ID" value="KAL0307761.1"/>
    <property type="molecule type" value="Genomic_DNA"/>
</dbReference>
<protein>
    <recommendedName>
        <fullName evidence="2">Copia protein</fullName>
    </recommendedName>
</protein>
<evidence type="ECO:0008006" key="2">
    <source>
        <dbReference type="Google" id="ProtNLM"/>
    </source>
</evidence>
<reference evidence="1" key="1">
    <citation type="submission" date="2020-06" db="EMBL/GenBank/DDBJ databases">
        <authorList>
            <person name="Li T."/>
            <person name="Hu X."/>
            <person name="Zhang T."/>
            <person name="Song X."/>
            <person name="Zhang H."/>
            <person name="Dai N."/>
            <person name="Sheng W."/>
            <person name="Hou X."/>
            <person name="Wei L."/>
        </authorList>
    </citation>
    <scope>NUCLEOTIDE SEQUENCE</scope>
    <source>
        <strain evidence="1">KEN8</strain>
        <tissue evidence="1">Leaf</tissue>
    </source>
</reference>